<keyword evidence="3" id="KW-0863">Zinc-finger</keyword>
<dbReference type="Gene3D" id="3.30.60.20">
    <property type="match status" value="1"/>
</dbReference>
<evidence type="ECO:0000256" key="2">
    <source>
        <dbReference type="ARBA" id="ARBA00022737"/>
    </source>
</evidence>
<dbReference type="InterPro" id="IPR046349">
    <property type="entry name" value="C1-like_sf"/>
</dbReference>
<gene>
    <name evidence="7" type="ORF">AAHA92_19580</name>
</gene>
<reference evidence="7 8" key="1">
    <citation type="submission" date="2024-06" db="EMBL/GenBank/DDBJ databases">
        <title>A chromosome level genome sequence of Diviner's sage (Salvia divinorum).</title>
        <authorList>
            <person name="Ford S.A."/>
            <person name="Ro D.-K."/>
            <person name="Ness R.W."/>
            <person name="Phillips M.A."/>
        </authorList>
    </citation>
    <scope>NUCLEOTIDE SEQUENCE [LARGE SCALE GENOMIC DNA]</scope>
    <source>
        <strain evidence="7">SAF-2024a</strain>
        <tissue evidence="7">Leaf</tissue>
    </source>
</reference>
<dbReference type="AlphaFoldDB" id="A0ABD1H706"/>
<dbReference type="InterPro" id="IPR001965">
    <property type="entry name" value="Znf_PHD"/>
</dbReference>
<evidence type="ECO:0000256" key="5">
    <source>
        <dbReference type="SAM" id="MobiDB-lite"/>
    </source>
</evidence>
<dbReference type="InterPro" id="IPR053192">
    <property type="entry name" value="Vacuole_Formation_Reg"/>
</dbReference>
<dbReference type="SMART" id="SM00249">
    <property type="entry name" value="PHD"/>
    <property type="match status" value="1"/>
</dbReference>
<keyword evidence="4" id="KW-0862">Zinc</keyword>
<dbReference type="PANTHER" id="PTHR32410">
    <property type="entry name" value="CYSTEINE/HISTIDINE-RICH C1 DOMAIN FAMILY PROTEIN"/>
    <property type="match status" value="1"/>
</dbReference>
<accession>A0ABD1H706</accession>
<name>A0ABD1H706_SALDI</name>
<proteinExistence type="predicted"/>
<dbReference type="SUPFAM" id="SSF57889">
    <property type="entry name" value="Cysteine-rich domain"/>
    <property type="match status" value="3"/>
</dbReference>
<feature type="region of interest" description="Disordered" evidence="5">
    <location>
        <begin position="327"/>
        <end position="348"/>
    </location>
</feature>
<evidence type="ECO:0000256" key="1">
    <source>
        <dbReference type="ARBA" id="ARBA00022723"/>
    </source>
</evidence>
<evidence type="ECO:0000259" key="6">
    <source>
        <dbReference type="SMART" id="SM00249"/>
    </source>
</evidence>
<dbReference type="EMBL" id="JBEAFC010000007">
    <property type="protein sequence ID" value="KAL1551780.1"/>
    <property type="molecule type" value="Genomic_DNA"/>
</dbReference>
<evidence type="ECO:0000313" key="8">
    <source>
        <dbReference type="Proteomes" id="UP001567538"/>
    </source>
</evidence>
<dbReference type="InterPro" id="IPR004146">
    <property type="entry name" value="DC1"/>
</dbReference>
<evidence type="ECO:0000313" key="7">
    <source>
        <dbReference type="EMBL" id="KAL1551780.1"/>
    </source>
</evidence>
<keyword evidence="8" id="KW-1185">Reference proteome</keyword>
<protein>
    <recommendedName>
        <fullName evidence="6">Zinc finger PHD-type domain-containing protein</fullName>
    </recommendedName>
</protein>
<keyword evidence="2" id="KW-0677">Repeat</keyword>
<keyword evidence="1" id="KW-0479">Metal-binding</keyword>
<feature type="domain" description="Zinc finger PHD-type" evidence="6">
    <location>
        <begin position="160"/>
        <end position="225"/>
    </location>
</feature>
<evidence type="ECO:0000256" key="3">
    <source>
        <dbReference type="ARBA" id="ARBA00022771"/>
    </source>
</evidence>
<dbReference type="PANTHER" id="PTHR32410:SF216">
    <property type="entry name" value="PHORBOL-ESTER_DAG-TYPE DOMAIN-CONTAINING PROTEIN"/>
    <property type="match status" value="1"/>
</dbReference>
<sequence length="381" mass="43181">MSEKEKEIEMVDHWSHEHPLTLVETRRGDECYGCKVLFSSGEQGYGCRGITGCQYPNVLHEECVAMSRTIRHPLHPQHTLVQLGGRVVPFCKFCKWRILGIGYGCTSSGCKFDMHLRCARGSGAVMDVAGGGGEQRRAMIRHPSHPNHELKLWRRRCSFTCDACGTTREGSSYTCTEEGCQYWIHESCASLPLTVEREDHDHSLSVSFHVPPEYIKYDYKCDVCTKLLQPENWIYHCRLCRYIAHVKCAFSKPPLTTENEASASNWRDIVHLPTNEAAKELITPFVMRQEGGRGRTLIPPIIISHTDDEMVNAKYKFIHHQHELNLVSSSPHDDQGQEEEDEENYGKRSGLICDGCITPISSSSSSTTSYYSLRPPFIVPL</sequence>
<comment type="caution">
    <text evidence="7">The sequence shown here is derived from an EMBL/GenBank/DDBJ whole genome shotgun (WGS) entry which is preliminary data.</text>
</comment>
<dbReference type="Pfam" id="PF03107">
    <property type="entry name" value="C1_2"/>
    <property type="match status" value="3"/>
</dbReference>
<organism evidence="7 8">
    <name type="scientific">Salvia divinorum</name>
    <name type="common">Maria pastora</name>
    <name type="synonym">Diviner's sage</name>
    <dbReference type="NCBI Taxonomy" id="28513"/>
    <lineage>
        <taxon>Eukaryota</taxon>
        <taxon>Viridiplantae</taxon>
        <taxon>Streptophyta</taxon>
        <taxon>Embryophyta</taxon>
        <taxon>Tracheophyta</taxon>
        <taxon>Spermatophyta</taxon>
        <taxon>Magnoliopsida</taxon>
        <taxon>eudicotyledons</taxon>
        <taxon>Gunneridae</taxon>
        <taxon>Pentapetalae</taxon>
        <taxon>asterids</taxon>
        <taxon>lamiids</taxon>
        <taxon>Lamiales</taxon>
        <taxon>Lamiaceae</taxon>
        <taxon>Nepetoideae</taxon>
        <taxon>Mentheae</taxon>
        <taxon>Salviinae</taxon>
        <taxon>Salvia</taxon>
        <taxon>Salvia subgen. Calosphace</taxon>
    </lineage>
</organism>
<dbReference type="Proteomes" id="UP001567538">
    <property type="component" value="Unassembled WGS sequence"/>
</dbReference>
<evidence type="ECO:0000256" key="4">
    <source>
        <dbReference type="ARBA" id="ARBA00022833"/>
    </source>
</evidence>
<dbReference type="GO" id="GO:0008270">
    <property type="term" value="F:zinc ion binding"/>
    <property type="evidence" value="ECO:0007669"/>
    <property type="project" value="UniProtKB-KW"/>
</dbReference>